<dbReference type="Pfam" id="PF00107">
    <property type="entry name" value="ADH_zinc_N"/>
    <property type="match status" value="1"/>
</dbReference>
<dbReference type="Proteomes" id="UP000542776">
    <property type="component" value="Unassembled WGS sequence"/>
</dbReference>
<dbReference type="AlphaFoldDB" id="A0A7W6H850"/>
<dbReference type="InterPro" id="IPR013149">
    <property type="entry name" value="ADH-like_C"/>
</dbReference>
<keyword evidence="4" id="KW-0812">Transmembrane</keyword>
<dbReference type="Gene3D" id="3.90.180.10">
    <property type="entry name" value="Medium-chain alcohol dehydrogenases, catalytic domain"/>
    <property type="match status" value="1"/>
</dbReference>
<keyword evidence="1" id="KW-0479">Metal-binding</keyword>
<accession>A0A7W6H850</accession>
<evidence type="ECO:0000256" key="2">
    <source>
        <dbReference type="ARBA" id="ARBA00022833"/>
    </source>
</evidence>
<dbReference type="InterPro" id="IPR036291">
    <property type="entry name" value="NAD(P)-bd_dom_sf"/>
</dbReference>
<name>A0A7W6H850_9HYPH</name>
<dbReference type="PANTHER" id="PTHR43401:SF2">
    <property type="entry name" value="L-THREONINE 3-DEHYDROGENASE"/>
    <property type="match status" value="1"/>
</dbReference>
<evidence type="ECO:0000256" key="1">
    <source>
        <dbReference type="ARBA" id="ARBA00022723"/>
    </source>
</evidence>
<evidence type="ECO:0000259" key="5">
    <source>
        <dbReference type="SMART" id="SM00829"/>
    </source>
</evidence>
<dbReference type="InterPro" id="IPR020843">
    <property type="entry name" value="ER"/>
</dbReference>
<reference evidence="6 7" key="1">
    <citation type="submission" date="2020-08" db="EMBL/GenBank/DDBJ databases">
        <title>Genomic Encyclopedia of Type Strains, Phase IV (KMG-IV): sequencing the most valuable type-strain genomes for metagenomic binning, comparative biology and taxonomic classification.</title>
        <authorList>
            <person name="Goeker M."/>
        </authorList>
    </citation>
    <scope>NUCLEOTIDE SEQUENCE [LARGE SCALE GENOMIC DNA]</scope>
    <source>
        <strain evidence="6 7">DSM 102238</strain>
    </source>
</reference>
<keyword evidence="2" id="KW-0862">Zinc</keyword>
<dbReference type="SMART" id="SM00829">
    <property type="entry name" value="PKS_ER"/>
    <property type="match status" value="1"/>
</dbReference>
<gene>
    <name evidence="6" type="ORF">GGR04_004054</name>
</gene>
<dbReference type="EMBL" id="JACIEK010000016">
    <property type="protein sequence ID" value="MBB4000178.1"/>
    <property type="molecule type" value="Genomic_DNA"/>
</dbReference>
<keyword evidence="4" id="KW-1133">Transmembrane helix</keyword>
<evidence type="ECO:0000313" key="6">
    <source>
        <dbReference type="EMBL" id="MBB4000178.1"/>
    </source>
</evidence>
<feature type="transmembrane region" description="Helical" evidence="4">
    <location>
        <begin position="159"/>
        <end position="182"/>
    </location>
</feature>
<dbReference type="SUPFAM" id="SSF50129">
    <property type="entry name" value="GroES-like"/>
    <property type="match status" value="1"/>
</dbReference>
<comment type="caution">
    <text evidence="6">The sequence shown here is derived from an EMBL/GenBank/DDBJ whole genome shotgun (WGS) entry which is preliminary data.</text>
</comment>
<keyword evidence="3 6" id="KW-0560">Oxidoreductase</keyword>
<dbReference type="Gene3D" id="3.40.50.720">
    <property type="entry name" value="NAD(P)-binding Rossmann-like Domain"/>
    <property type="match status" value="1"/>
</dbReference>
<evidence type="ECO:0000313" key="7">
    <source>
        <dbReference type="Proteomes" id="UP000542776"/>
    </source>
</evidence>
<evidence type="ECO:0000256" key="3">
    <source>
        <dbReference type="ARBA" id="ARBA00023002"/>
    </source>
</evidence>
<dbReference type="RefSeq" id="WP_183201803.1">
    <property type="nucleotide sequence ID" value="NZ_JACIEK010000016.1"/>
</dbReference>
<dbReference type="EC" id="1.1.1.14" evidence="6"/>
<protein>
    <submittedName>
        <fullName evidence="6">L-iditol 2-dehydrogenase</fullName>
        <ecNumber evidence="6">1.1.1.14</ecNumber>
    </submittedName>
</protein>
<dbReference type="PANTHER" id="PTHR43401">
    <property type="entry name" value="L-THREONINE 3-DEHYDROGENASE"/>
    <property type="match status" value="1"/>
</dbReference>
<dbReference type="InterPro" id="IPR050129">
    <property type="entry name" value="Zn_alcohol_dh"/>
</dbReference>
<dbReference type="GO" id="GO:0003939">
    <property type="term" value="F:L-iditol 2-dehydrogenase (NAD+) activity"/>
    <property type="evidence" value="ECO:0007669"/>
    <property type="project" value="UniProtKB-EC"/>
</dbReference>
<evidence type="ECO:0000256" key="4">
    <source>
        <dbReference type="SAM" id="Phobius"/>
    </source>
</evidence>
<proteinExistence type="predicted"/>
<organism evidence="6 7">
    <name type="scientific">Aureimonas pseudogalii</name>
    <dbReference type="NCBI Taxonomy" id="1744844"/>
    <lineage>
        <taxon>Bacteria</taxon>
        <taxon>Pseudomonadati</taxon>
        <taxon>Pseudomonadota</taxon>
        <taxon>Alphaproteobacteria</taxon>
        <taxon>Hyphomicrobiales</taxon>
        <taxon>Aurantimonadaceae</taxon>
        <taxon>Aureimonas</taxon>
    </lineage>
</organism>
<keyword evidence="4" id="KW-0472">Membrane</keyword>
<dbReference type="SUPFAM" id="SSF51735">
    <property type="entry name" value="NAD(P)-binding Rossmann-fold domains"/>
    <property type="match status" value="1"/>
</dbReference>
<dbReference type="InterPro" id="IPR013154">
    <property type="entry name" value="ADH-like_N"/>
</dbReference>
<dbReference type="InterPro" id="IPR011032">
    <property type="entry name" value="GroES-like_sf"/>
</dbReference>
<feature type="domain" description="Enoyl reductase (ER)" evidence="5">
    <location>
        <begin position="8"/>
        <end position="330"/>
    </location>
</feature>
<sequence length="337" mass="35108">MKALVYLGKRHLELRDVDEPRAEPGSSIVRVAACGICGSDLHGYHGDDPRRVPPLVMGHEIAGVVETGPLAGARVAVNPLVTCGTCDACLSGRPQLCEEQGVIGLPPHRGGFARKVRVPDGSLVPIPDGLDFAAACLAEPVAVAYHAVRIGTRLSHRPLSALAVAVLGGGAIGLATALIAALQGAGVVHLGEVHAGRRDTARAANAAIRAYDPGGPDGPAPGSIDLVFDAVGARATREAAFRMVRRGGAIVHMGLMPGSEGVDMRRLTLAEIAFAGSYCYSMPDFRETVALLASNRLGPLNWIEERPLEDGAAAFEDIDRGRFAKAKLILKNPDAVA</sequence>
<dbReference type="GO" id="GO:0046872">
    <property type="term" value="F:metal ion binding"/>
    <property type="evidence" value="ECO:0007669"/>
    <property type="project" value="UniProtKB-KW"/>
</dbReference>
<dbReference type="Pfam" id="PF08240">
    <property type="entry name" value="ADH_N"/>
    <property type="match status" value="1"/>
</dbReference>
<keyword evidence="7" id="KW-1185">Reference proteome</keyword>